<dbReference type="PROSITE" id="PS00061">
    <property type="entry name" value="ADH_SHORT"/>
    <property type="match status" value="1"/>
</dbReference>
<dbReference type="PRINTS" id="PR00081">
    <property type="entry name" value="GDHRDH"/>
</dbReference>
<dbReference type="AlphaFoldDB" id="A0A2A4FYC0"/>
<dbReference type="InterPro" id="IPR002347">
    <property type="entry name" value="SDR_fam"/>
</dbReference>
<accession>A0A2A4FYC0</accession>
<dbReference type="FunFam" id="3.40.50.720:FF:000084">
    <property type="entry name" value="Short-chain dehydrogenase reductase"/>
    <property type="match status" value="1"/>
</dbReference>
<sequence length="276" mass="28704">MIHVYAAVKIIRSRRMRVQFAGQTALVTGAGQGLGRAIADELLKRGASVFYTDVRPEALEDVDVSSGRATPLVLDVRSERDWEAAAAALRAGGGIDILVNNAGADMMCAFETIALQDWQRLMAVNVDGVFLGIRAMIPLLADAAGRRPGGASIVNISSILGQKGMAEVTAYSASKGAVTILTKSLALELAPRGIRVNSIHPGFIDGPMLRHGSQRAVAAGKYASEADFIAHLVKMAPLGRPGTAAEVAAAVAFLASSDASYVTGAELNVDGGYNAS</sequence>
<dbReference type="PRINTS" id="PR00080">
    <property type="entry name" value="SDRFAMILY"/>
</dbReference>
<dbReference type="GO" id="GO:0016616">
    <property type="term" value="F:oxidoreductase activity, acting on the CH-OH group of donors, NAD or NADP as acceptor"/>
    <property type="evidence" value="ECO:0007669"/>
    <property type="project" value="TreeGrafter"/>
</dbReference>
<dbReference type="EMBL" id="NWUF01000002">
    <property type="protein sequence ID" value="PCE43784.1"/>
    <property type="molecule type" value="Genomic_DNA"/>
</dbReference>
<dbReference type="InterPro" id="IPR020904">
    <property type="entry name" value="Sc_DH/Rdtase_CS"/>
</dbReference>
<dbReference type="OrthoDB" id="5457012at2"/>
<dbReference type="SUPFAM" id="SSF51735">
    <property type="entry name" value="NAD(P)-binding Rossmann-fold domains"/>
    <property type="match status" value="1"/>
</dbReference>
<dbReference type="Proteomes" id="UP000218934">
    <property type="component" value="Unassembled WGS sequence"/>
</dbReference>
<gene>
    <name evidence="3" type="ORF">COO09_02300</name>
</gene>
<dbReference type="Pfam" id="PF13561">
    <property type="entry name" value="adh_short_C2"/>
    <property type="match status" value="1"/>
</dbReference>
<dbReference type="KEGG" id="rdi:CMV14_21845"/>
<dbReference type="InterPro" id="IPR036291">
    <property type="entry name" value="NAD(P)-bd_dom_sf"/>
</dbReference>
<evidence type="ECO:0000256" key="2">
    <source>
        <dbReference type="ARBA" id="ARBA00023002"/>
    </source>
</evidence>
<keyword evidence="4" id="KW-1185">Reference proteome</keyword>
<comment type="caution">
    <text evidence="3">The sequence shown here is derived from an EMBL/GenBank/DDBJ whole genome shotgun (WGS) entry which is preliminary data.</text>
</comment>
<dbReference type="PANTHER" id="PTHR42760:SF133">
    <property type="entry name" value="3-OXOACYL-[ACYL-CARRIER-PROTEIN] REDUCTASE"/>
    <property type="match status" value="1"/>
</dbReference>
<dbReference type="Gene3D" id="3.40.50.720">
    <property type="entry name" value="NAD(P)-binding Rossmann-like Domain"/>
    <property type="match status" value="1"/>
</dbReference>
<dbReference type="PANTHER" id="PTHR42760">
    <property type="entry name" value="SHORT-CHAIN DEHYDROGENASES/REDUCTASES FAMILY MEMBER"/>
    <property type="match status" value="1"/>
</dbReference>
<evidence type="ECO:0000256" key="1">
    <source>
        <dbReference type="ARBA" id="ARBA00006484"/>
    </source>
</evidence>
<evidence type="ECO:0000313" key="4">
    <source>
        <dbReference type="Proteomes" id="UP000218934"/>
    </source>
</evidence>
<name>A0A2A4FYC0_9SPHN</name>
<reference evidence="3 4" key="1">
    <citation type="submission" date="2017-09" db="EMBL/GenBank/DDBJ databases">
        <title>The Catabolism of 3,6-Dichlorosalicylic acid is Initiated by the Cytochrome P450 Monooxygenase DsmABC in Rhizorhabdus dicambivorans Ndbn-20.</title>
        <authorList>
            <person name="Na L."/>
        </authorList>
    </citation>
    <scope>NUCLEOTIDE SEQUENCE [LARGE SCALE GENOMIC DNA]</scope>
    <source>
        <strain evidence="3 4">Ndbn-20m</strain>
    </source>
</reference>
<evidence type="ECO:0000313" key="3">
    <source>
        <dbReference type="EMBL" id="PCE43784.1"/>
    </source>
</evidence>
<protein>
    <submittedName>
        <fullName evidence="3">NAD(P)-dependent oxidoreductase</fullName>
    </submittedName>
</protein>
<dbReference type="CDD" id="cd05233">
    <property type="entry name" value="SDR_c"/>
    <property type="match status" value="1"/>
</dbReference>
<organism evidence="3 4">
    <name type="scientific">Rhizorhabdus dicambivorans</name>
    <dbReference type="NCBI Taxonomy" id="1850238"/>
    <lineage>
        <taxon>Bacteria</taxon>
        <taxon>Pseudomonadati</taxon>
        <taxon>Pseudomonadota</taxon>
        <taxon>Alphaproteobacteria</taxon>
        <taxon>Sphingomonadales</taxon>
        <taxon>Sphingomonadaceae</taxon>
        <taxon>Rhizorhabdus</taxon>
    </lineage>
</organism>
<keyword evidence="2" id="KW-0560">Oxidoreductase</keyword>
<comment type="similarity">
    <text evidence="1">Belongs to the short-chain dehydrogenases/reductases (SDR) family.</text>
</comment>
<proteinExistence type="inferred from homology"/>